<organism evidence="3 4">
    <name type="scientific">Dechloromonas agitata</name>
    <dbReference type="NCBI Taxonomy" id="73030"/>
    <lineage>
        <taxon>Bacteria</taxon>
        <taxon>Pseudomonadati</taxon>
        <taxon>Pseudomonadota</taxon>
        <taxon>Betaproteobacteria</taxon>
        <taxon>Rhodocyclales</taxon>
        <taxon>Azonexaceae</taxon>
        <taxon>Dechloromonas</taxon>
    </lineage>
</organism>
<dbReference type="AlphaFoldDB" id="A0A930G1B5"/>
<protein>
    <submittedName>
        <fullName evidence="3">ChaN family lipoprotein</fullName>
    </submittedName>
</protein>
<dbReference type="SUPFAM" id="SSF159501">
    <property type="entry name" value="EreA/ChaN-like"/>
    <property type="match status" value="1"/>
</dbReference>
<feature type="chain" id="PRO_5037909663" evidence="1">
    <location>
        <begin position="21"/>
        <end position="406"/>
    </location>
</feature>
<comment type="caution">
    <text evidence="3">The sequence shown here is derived from an EMBL/GenBank/DDBJ whole genome shotgun (WGS) entry which is preliminary data.</text>
</comment>
<evidence type="ECO:0000256" key="1">
    <source>
        <dbReference type="SAM" id="SignalP"/>
    </source>
</evidence>
<gene>
    <name evidence="3" type="ORF">HXL68_06730</name>
</gene>
<evidence type="ECO:0000259" key="2">
    <source>
        <dbReference type="PROSITE" id="PS50106"/>
    </source>
</evidence>
<dbReference type="PROSITE" id="PS50106">
    <property type="entry name" value="PDZ"/>
    <property type="match status" value="1"/>
</dbReference>
<dbReference type="SUPFAM" id="SSF50156">
    <property type="entry name" value="PDZ domain-like"/>
    <property type="match status" value="1"/>
</dbReference>
<dbReference type="Pfam" id="PF13180">
    <property type="entry name" value="PDZ_2"/>
    <property type="match status" value="1"/>
</dbReference>
<keyword evidence="1" id="KW-0732">Signal</keyword>
<dbReference type="InterPro" id="IPR036034">
    <property type="entry name" value="PDZ_sf"/>
</dbReference>
<sequence>MTFKTLSIACLLVGAGVAVAALATRKPPAEPPTPAYCQAGGNWLLLGTTPPRPASIRDIVAHAARQDVVLLGEQHDAEDHHRWQLQMLSALHAQRPEMVIGFEMFPRRTQPVLDQWVAGSLTAQEFLKQTEWDKVWSYPPHLYMPLFEFARINKIPMRALNVDKSLTRQVAENGWENVPEEAREGVGRPAPPLPEYVDFLREMYRLHEKKSPAHAGKKGNTPDAGFKGFLDSQLTWDRAMAEALSLEVSQDGRRNPTLVVGIMGSGHIRFGHGVPHQLGYLGVPKVASLLPVDLAGECRQLEAGLATAVFTLPNKVVPPSEPPRLGVALEDTAQGLTISAVTPGSLAEKTGLRAGDRIVDIAGRPASGSSDAVATIRRQPPGTWLPLRVARGDSQLELVVQFPPRP</sequence>
<evidence type="ECO:0000313" key="4">
    <source>
        <dbReference type="Proteomes" id="UP000718593"/>
    </source>
</evidence>
<dbReference type="Gene3D" id="3.40.50.11550">
    <property type="match status" value="1"/>
</dbReference>
<dbReference type="Gene3D" id="2.30.42.10">
    <property type="match status" value="1"/>
</dbReference>
<dbReference type="InterPro" id="IPR007314">
    <property type="entry name" value="Cofac_haem-bd_dom"/>
</dbReference>
<feature type="domain" description="PDZ" evidence="2">
    <location>
        <begin position="325"/>
        <end position="391"/>
    </location>
</feature>
<proteinExistence type="predicted"/>
<dbReference type="Proteomes" id="UP000718593">
    <property type="component" value="Unassembled WGS sequence"/>
</dbReference>
<dbReference type="InterPro" id="IPR001478">
    <property type="entry name" value="PDZ"/>
</dbReference>
<dbReference type="EMBL" id="JABZMI010000102">
    <property type="protein sequence ID" value="MBF1164717.1"/>
    <property type="molecule type" value="Genomic_DNA"/>
</dbReference>
<keyword evidence="3" id="KW-0449">Lipoprotein</keyword>
<name>A0A930G1B5_9RHOO</name>
<dbReference type="CDD" id="cd14727">
    <property type="entry name" value="ChanN-like"/>
    <property type="match status" value="1"/>
</dbReference>
<reference evidence="3" key="1">
    <citation type="submission" date="2020-04" db="EMBL/GenBank/DDBJ databases">
        <title>Deep metagenomics examines the oral microbiome during advanced dental caries in children, revealing novel taxa and co-occurrences with host molecules.</title>
        <authorList>
            <person name="Baker J.L."/>
            <person name="Morton J.T."/>
            <person name="Dinis M."/>
            <person name="Alvarez R."/>
            <person name="Tran N.C."/>
            <person name="Knight R."/>
            <person name="Edlund A."/>
        </authorList>
    </citation>
    <scope>NUCLEOTIDE SEQUENCE</scope>
    <source>
        <strain evidence="3">JCVI_32_bin.24</strain>
    </source>
</reference>
<feature type="signal peptide" evidence="1">
    <location>
        <begin position="1"/>
        <end position="20"/>
    </location>
</feature>
<dbReference type="Pfam" id="PF04187">
    <property type="entry name" value="Cofac_haem_bdg"/>
    <property type="match status" value="1"/>
</dbReference>
<evidence type="ECO:0000313" key="3">
    <source>
        <dbReference type="EMBL" id="MBF1164717.1"/>
    </source>
</evidence>
<accession>A0A930G1B5</accession>
<dbReference type="SMART" id="SM00228">
    <property type="entry name" value="PDZ"/>
    <property type="match status" value="1"/>
</dbReference>